<dbReference type="Pfam" id="PF13458">
    <property type="entry name" value="Peripla_BP_6"/>
    <property type="match status" value="1"/>
</dbReference>
<evidence type="ECO:0000256" key="1">
    <source>
        <dbReference type="ARBA" id="ARBA00010062"/>
    </source>
</evidence>
<reference evidence="5" key="1">
    <citation type="submission" date="2019-02" db="EMBL/GenBank/DDBJ databases">
        <title>Draft genome sequence of Planktothrix agardhii NIES-905.</title>
        <authorList>
            <person name="Yamaguchi H."/>
            <person name="Suzuki S."/>
            <person name="Kawachi M."/>
        </authorList>
    </citation>
    <scope>NUCLEOTIDE SEQUENCE [LARGE SCALE GENOMIC DNA]</scope>
    <source>
        <strain evidence="5">CCAP 1459/11A</strain>
    </source>
</reference>
<comment type="similarity">
    <text evidence="1">Belongs to the leucine-binding protein family.</text>
</comment>
<dbReference type="CDD" id="cd06268">
    <property type="entry name" value="PBP1_ABC_transporter_LIVBP-like"/>
    <property type="match status" value="1"/>
</dbReference>
<dbReference type="EMBL" id="BJCD01000060">
    <property type="protein sequence ID" value="GDZ95531.1"/>
    <property type="molecule type" value="Genomic_DNA"/>
</dbReference>
<organism evidence="4 5">
    <name type="scientific">Planktothrix agardhii CCAP 1459/11A</name>
    <dbReference type="NCBI Taxonomy" id="282420"/>
    <lineage>
        <taxon>Bacteria</taxon>
        <taxon>Bacillati</taxon>
        <taxon>Cyanobacteriota</taxon>
        <taxon>Cyanophyceae</taxon>
        <taxon>Oscillatoriophycideae</taxon>
        <taxon>Oscillatoriales</taxon>
        <taxon>Microcoleaceae</taxon>
        <taxon>Planktothrix</taxon>
    </lineage>
</organism>
<dbReference type="PANTHER" id="PTHR30483:SF6">
    <property type="entry name" value="PERIPLASMIC BINDING PROTEIN OF ABC TRANSPORTER FOR NATURAL AMINO ACIDS"/>
    <property type="match status" value="1"/>
</dbReference>
<sequence length="154" mass="16535">MGVVGHFSSDVSLEAGTVYEKGQLAMISPTSTSVKLSSLGNYIFRTVPSDQLAGQALANYLTNKSGLQKTAIFFNSSSNYSQSIKNEFTKNLAQNNGEVVAEFDLGNTSFSPKANVDVAISQGAEVITLLPNEKTRNQSLQVVQVNQGRLLLLD</sequence>
<evidence type="ECO:0000313" key="4">
    <source>
        <dbReference type="EMBL" id="GDZ95531.1"/>
    </source>
</evidence>
<gene>
    <name evidence="4" type="ORF">PA905_39610</name>
</gene>
<comment type="caution">
    <text evidence="4">The sequence shown here is derived from an EMBL/GenBank/DDBJ whole genome shotgun (WGS) entry which is preliminary data.</text>
</comment>
<accession>A0A4P6A0K6</accession>
<evidence type="ECO:0000259" key="3">
    <source>
        <dbReference type="Pfam" id="PF13458"/>
    </source>
</evidence>
<dbReference type="InterPro" id="IPR051010">
    <property type="entry name" value="BCAA_transport"/>
</dbReference>
<feature type="domain" description="Leucine-binding protein" evidence="3">
    <location>
        <begin position="3"/>
        <end position="128"/>
    </location>
</feature>
<evidence type="ECO:0000313" key="5">
    <source>
        <dbReference type="Proteomes" id="UP000299794"/>
    </source>
</evidence>
<dbReference type="SUPFAM" id="SSF53822">
    <property type="entry name" value="Periplasmic binding protein-like I"/>
    <property type="match status" value="1"/>
</dbReference>
<protein>
    <recommendedName>
        <fullName evidence="3">Leucine-binding protein domain-containing protein</fullName>
    </recommendedName>
</protein>
<dbReference type="Proteomes" id="UP000299794">
    <property type="component" value="Unassembled WGS sequence"/>
</dbReference>
<dbReference type="Gene3D" id="3.40.50.2300">
    <property type="match status" value="2"/>
</dbReference>
<dbReference type="InterPro" id="IPR028082">
    <property type="entry name" value="Peripla_BP_I"/>
</dbReference>
<name>A0A4P6A0K6_PLAAG</name>
<evidence type="ECO:0000256" key="2">
    <source>
        <dbReference type="ARBA" id="ARBA00022729"/>
    </source>
</evidence>
<dbReference type="InterPro" id="IPR028081">
    <property type="entry name" value="Leu-bd"/>
</dbReference>
<dbReference type="AlphaFoldDB" id="A0A4P6A0K6"/>
<dbReference type="PANTHER" id="PTHR30483">
    <property type="entry name" value="LEUCINE-SPECIFIC-BINDING PROTEIN"/>
    <property type="match status" value="1"/>
</dbReference>
<keyword evidence="2" id="KW-0732">Signal</keyword>
<proteinExistence type="inferred from homology"/>